<keyword evidence="2" id="KW-1185">Reference proteome</keyword>
<reference evidence="1" key="1">
    <citation type="submission" date="2022-08" db="EMBL/GenBank/DDBJ databases">
        <title>Draft genome sequence of Lysinibacillus sp. strain KH24.</title>
        <authorList>
            <person name="Kanbe H."/>
            <person name="Itoh H."/>
        </authorList>
    </citation>
    <scope>NUCLEOTIDE SEQUENCE</scope>
    <source>
        <strain evidence="1">KH24</strain>
    </source>
</reference>
<protein>
    <submittedName>
        <fullName evidence="1">Uncharacterized protein</fullName>
    </submittedName>
</protein>
<name>A0ABQ5NND1_9BACI</name>
<organism evidence="1 2">
    <name type="scientific">Lysinibacillus piscis</name>
    <dbReference type="NCBI Taxonomy" id="2518931"/>
    <lineage>
        <taxon>Bacteria</taxon>
        <taxon>Bacillati</taxon>
        <taxon>Bacillota</taxon>
        <taxon>Bacilli</taxon>
        <taxon>Bacillales</taxon>
        <taxon>Bacillaceae</taxon>
        <taxon>Lysinibacillus</taxon>
    </lineage>
</organism>
<sequence>MACPFVQLSEHMIVSICKGEYYPGDKVTLHATEDVDGTAIKSAYAETTCLGDHDNCEFKPQYDAAHGVN</sequence>
<gene>
    <name evidence="1" type="ORF">LYSBPC_29710</name>
</gene>
<proteinExistence type="predicted"/>
<dbReference type="RefSeq" id="WP_264989726.1">
    <property type="nucleotide sequence ID" value="NZ_BRZA01000004.1"/>
</dbReference>
<dbReference type="Proteomes" id="UP001065593">
    <property type="component" value="Unassembled WGS sequence"/>
</dbReference>
<comment type="caution">
    <text evidence="1">The sequence shown here is derived from an EMBL/GenBank/DDBJ whole genome shotgun (WGS) entry which is preliminary data.</text>
</comment>
<evidence type="ECO:0000313" key="1">
    <source>
        <dbReference type="EMBL" id="GLC89844.1"/>
    </source>
</evidence>
<dbReference type="EMBL" id="BRZA01000004">
    <property type="protein sequence ID" value="GLC89844.1"/>
    <property type="molecule type" value="Genomic_DNA"/>
</dbReference>
<evidence type="ECO:0000313" key="2">
    <source>
        <dbReference type="Proteomes" id="UP001065593"/>
    </source>
</evidence>
<accession>A0ABQ5NND1</accession>